<accession>A0AAN7WBJ9</accession>
<protein>
    <submittedName>
        <fullName evidence="2">Uncharacterized protein</fullName>
    </submittedName>
</protein>
<keyword evidence="1" id="KW-0812">Transmembrane</keyword>
<reference evidence="2" key="1">
    <citation type="submission" date="2023-08" db="EMBL/GenBank/DDBJ databases">
        <title>Black Yeasts Isolated from many extreme environments.</title>
        <authorList>
            <person name="Coleine C."/>
            <person name="Stajich J.E."/>
            <person name="Selbmann L."/>
        </authorList>
    </citation>
    <scope>NUCLEOTIDE SEQUENCE</scope>
    <source>
        <strain evidence="2">CCFEE 5810</strain>
    </source>
</reference>
<evidence type="ECO:0000256" key="1">
    <source>
        <dbReference type="SAM" id="Phobius"/>
    </source>
</evidence>
<sequence>MADMLKTHSESNPPILRKHQRKAKAQVNATAAAVFATVILALAFTYCYWAGHKADQRMDAPTVEWDENTTEPGPTVWNATVSDHLFIIGRWGGIEGRKVASNSANVRLPD</sequence>
<keyword evidence="1" id="KW-1133">Transmembrane helix</keyword>
<dbReference type="EMBL" id="JAVRQU010000008">
    <property type="protein sequence ID" value="KAK5699568.1"/>
    <property type="molecule type" value="Genomic_DNA"/>
</dbReference>
<keyword evidence="1" id="KW-0472">Membrane</keyword>
<evidence type="ECO:0000313" key="2">
    <source>
        <dbReference type="EMBL" id="KAK5699568.1"/>
    </source>
</evidence>
<dbReference type="AlphaFoldDB" id="A0AAN7WBJ9"/>
<proteinExistence type="predicted"/>
<feature type="transmembrane region" description="Helical" evidence="1">
    <location>
        <begin position="27"/>
        <end position="51"/>
    </location>
</feature>
<organism evidence="2 3">
    <name type="scientific">Elasticomyces elasticus</name>
    <dbReference type="NCBI Taxonomy" id="574655"/>
    <lineage>
        <taxon>Eukaryota</taxon>
        <taxon>Fungi</taxon>
        <taxon>Dikarya</taxon>
        <taxon>Ascomycota</taxon>
        <taxon>Pezizomycotina</taxon>
        <taxon>Dothideomycetes</taxon>
        <taxon>Dothideomycetidae</taxon>
        <taxon>Mycosphaerellales</taxon>
        <taxon>Teratosphaeriaceae</taxon>
        <taxon>Elasticomyces</taxon>
    </lineage>
</organism>
<comment type="caution">
    <text evidence="2">The sequence shown here is derived from an EMBL/GenBank/DDBJ whole genome shotgun (WGS) entry which is preliminary data.</text>
</comment>
<gene>
    <name evidence="2" type="ORF">LTR97_005696</name>
</gene>
<name>A0AAN7WBJ9_9PEZI</name>
<dbReference type="Proteomes" id="UP001310594">
    <property type="component" value="Unassembled WGS sequence"/>
</dbReference>
<evidence type="ECO:0000313" key="3">
    <source>
        <dbReference type="Proteomes" id="UP001310594"/>
    </source>
</evidence>